<feature type="transmembrane region" description="Helical" evidence="1">
    <location>
        <begin position="39"/>
        <end position="61"/>
    </location>
</feature>
<dbReference type="Gene3D" id="2.130.10.10">
    <property type="entry name" value="YVTN repeat-like/Quinoprotein amine dehydrogenase"/>
    <property type="match status" value="1"/>
</dbReference>
<dbReference type="EMBL" id="JADBDZ010000001">
    <property type="protein sequence ID" value="MBE1534587.1"/>
    <property type="molecule type" value="Genomic_DNA"/>
</dbReference>
<dbReference type="InterPro" id="IPR015943">
    <property type="entry name" value="WD40/YVTN_repeat-like_dom_sf"/>
</dbReference>
<evidence type="ECO:0000313" key="2">
    <source>
        <dbReference type="EMBL" id="MBE1534587.1"/>
    </source>
</evidence>
<dbReference type="Proteomes" id="UP000627838">
    <property type="component" value="Unassembled WGS sequence"/>
</dbReference>
<dbReference type="SUPFAM" id="SSF82171">
    <property type="entry name" value="DPP6 N-terminal domain-like"/>
    <property type="match status" value="1"/>
</dbReference>
<gene>
    <name evidence="2" type="ORF">H4W34_004420</name>
</gene>
<name>A0ABR9JVH8_9ACTN</name>
<keyword evidence="3" id="KW-1185">Reference proteome</keyword>
<sequence length="355" mass="37471">MTRPSEELLRSALSDAAAAVRPDDLRPLRGTPPPRRRRVLFAVPSAALVAAVVALLIVAPWSGDGSSPRFSLASYAGADYVVEGPWPPGAPAAFVRAADTGRRVAEIPAPKGSSGFRDVADSGDNRTFVLTTVDPEACTVRFHRLALRDNGRPDGPPTELDGTAVRQRMGEGQGQVAASPGLRRIAYAGRDCGNPAGGTITVVDTATGEHRVTRLPPRALASSLGWAPNGRDLVFETMGDYLERELRTLDTRTGELGTISLGSGEAELHGAAFIGDGTHIAALVRSGRQNRVVWYSMATEKITRQVPLAPSAPDASSMFEAAGNRIVVLIDDRVSVITGTKVTVEKFDGYGASLP</sequence>
<evidence type="ECO:0000256" key="1">
    <source>
        <dbReference type="SAM" id="Phobius"/>
    </source>
</evidence>
<accession>A0ABR9JVH8</accession>
<evidence type="ECO:0000313" key="3">
    <source>
        <dbReference type="Proteomes" id="UP000627838"/>
    </source>
</evidence>
<keyword evidence="1" id="KW-0812">Transmembrane</keyword>
<organism evidence="2 3">
    <name type="scientific">Actinomadura algeriensis</name>
    <dbReference type="NCBI Taxonomy" id="1679523"/>
    <lineage>
        <taxon>Bacteria</taxon>
        <taxon>Bacillati</taxon>
        <taxon>Actinomycetota</taxon>
        <taxon>Actinomycetes</taxon>
        <taxon>Streptosporangiales</taxon>
        <taxon>Thermomonosporaceae</taxon>
        <taxon>Actinomadura</taxon>
    </lineage>
</organism>
<dbReference type="RefSeq" id="WP_192760941.1">
    <property type="nucleotide sequence ID" value="NZ_JADBDZ010000001.1"/>
</dbReference>
<proteinExistence type="predicted"/>
<reference evidence="2 3" key="1">
    <citation type="submission" date="2020-10" db="EMBL/GenBank/DDBJ databases">
        <title>Sequencing the genomes of 1000 actinobacteria strains.</title>
        <authorList>
            <person name="Klenk H.-P."/>
        </authorList>
    </citation>
    <scope>NUCLEOTIDE SEQUENCE [LARGE SCALE GENOMIC DNA]</scope>
    <source>
        <strain evidence="2 3">DSM 46744</strain>
    </source>
</reference>
<evidence type="ECO:0008006" key="4">
    <source>
        <dbReference type="Google" id="ProtNLM"/>
    </source>
</evidence>
<keyword evidence="1" id="KW-0472">Membrane</keyword>
<keyword evidence="1" id="KW-1133">Transmembrane helix</keyword>
<comment type="caution">
    <text evidence="2">The sequence shown here is derived from an EMBL/GenBank/DDBJ whole genome shotgun (WGS) entry which is preliminary data.</text>
</comment>
<protein>
    <recommendedName>
        <fullName evidence="4">WD40 repeat protein</fullName>
    </recommendedName>
</protein>